<evidence type="ECO:0000313" key="11">
    <source>
        <dbReference type="EMBL" id="KAF9604371.1"/>
    </source>
</evidence>
<dbReference type="GO" id="GO:0051205">
    <property type="term" value="P:protein insertion into membrane"/>
    <property type="evidence" value="ECO:0007669"/>
    <property type="project" value="TreeGrafter"/>
</dbReference>
<feature type="transmembrane region" description="Helical" evidence="9">
    <location>
        <begin position="118"/>
        <end position="139"/>
    </location>
</feature>
<evidence type="ECO:0000256" key="8">
    <source>
        <dbReference type="SAM" id="MobiDB-lite"/>
    </source>
</evidence>
<evidence type="ECO:0000256" key="7">
    <source>
        <dbReference type="SAM" id="Coils"/>
    </source>
</evidence>
<comment type="similarity">
    <text evidence="2">Belongs to the OXA1/ALB3/YidC (TC 2.A.9.2) family.</text>
</comment>
<dbReference type="Proteomes" id="UP000631114">
    <property type="component" value="Unassembled WGS sequence"/>
</dbReference>
<dbReference type="AlphaFoldDB" id="A0A835HT77"/>
<feature type="compositionally biased region" description="Basic and acidic residues" evidence="8">
    <location>
        <begin position="491"/>
        <end position="508"/>
    </location>
</feature>
<feature type="transmembrane region" description="Helical" evidence="9">
    <location>
        <begin position="298"/>
        <end position="319"/>
    </location>
</feature>
<evidence type="ECO:0000256" key="6">
    <source>
        <dbReference type="RuleBase" id="RU003945"/>
    </source>
</evidence>
<dbReference type="GO" id="GO:0010027">
    <property type="term" value="P:thylakoid membrane organization"/>
    <property type="evidence" value="ECO:0007669"/>
    <property type="project" value="TreeGrafter"/>
</dbReference>
<dbReference type="NCBIfam" id="TIGR03592">
    <property type="entry name" value="yidC_oxa1_cterm"/>
    <property type="match status" value="1"/>
</dbReference>
<feature type="compositionally biased region" description="Low complexity" evidence="8">
    <location>
        <begin position="509"/>
        <end position="520"/>
    </location>
</feature>
<dbReference type="CDD" id="cd20070">
    <property type="entry name" value="5TM_YidC_Alb3"/>
    <property type="match status" value="1"/>
</dbReference>
<protein>
    <recommendedName>
        <fullName evidence="10">Membrane insertase YidC/Oxa/ALB C-terminal domain-containing protein</fullName>
    </recommendedName>
</protein>
<dbReference type="GO" id="GO:0032977">
    <property type="term" value="F:membrane insertase activity"/>
    <property type="evidence" value="ECO:0007669"/>
    <property type="project" value="InterPro"/>
</dbReference>
<evidence type="ECO:0000256" key="9">
    <source>
        <dbReference type="SAM" id="Phobius"/>
    </source>
</evidence>
<feature type="domain" description="Membrane insertase YidC/Oxa/ALB C-terminal" evidence="10">
    <location>
        <begin position="120"/>
        <end position="334"/>
    </location>
</feature>
<feature type="compositionally biased region" description="Basic and acidic residues" evidence="8">
    <location>
        <begin position="371"/>
        <end position="388"/>
    </location>
</feature>
<keyword evidence="12" id="KW-1185">Reference proteome</keyword>
<keyword evidence="5 9" id="KW-0472">Membrane</keyword>
<dbReference type="GO" id="GO:0072598">
    <property type="term" value="P:protein localization to chloroplast"/>
    <property type="evidence" value="ECO:0007669"/>
    <property type="project" value="TreeGrafter"/>
</dbReference>
<dbReference type="OrthoDB" id="2148490at2759"/>
<feature type="compositionally biased region" description="Basic and acidic residues" evidence="8">
    <location>
        <begin position="419"/>
        <end position="428"/>
    </location>
</feature>
<comment type="similarity">
    <text evidence="6">Belongs to the OXA1/ALB3/YidC family.</text>
</comment>
<evidence type="ECO:0000256" key="5">
    <source>
        <dbReference type="ARBA" id="ARBA00023136"/>
    </source>
</evidence>
<feature type="transmembrane region" description="Helical" evidence="9">
    <location>
        <begin position="186"/>
        <end position="206"/>
    </location>
</feature>
<keyword evidence="3 6" id="KW-0812">Transmembrane</keyword>
<feature type="coiled-coil region" evidence="7">
    <location>
        <begin position="388"/>
        <end position="415"/>
    </location>
</feature>
<dbReference type="EMBL" id="JADFTS010000005">
    <property type="protein sequence ID" value="KAF9604371.1"/>
    <property type="molecule type" value="Genomic_DNA"/>
</dbReference>
<keyword evidence="4 9" id="KW-1133">Transmembrane helix</keyword>
<feature type="compositionally biased region" description="Basic and acidic residues" evidence="8">
    <location>
        <begin position="530"/>
        <end position="541"/>
    </location>
</feature>
<comment type="subcellular location">
    <subcellularLocation>
        <location evidence="1 6">Membrane</location>
        <topology evidence="1 6">Multi-pass membrane protein</topology>
    </subcellularLocation>
</comment>
<dbReference type="InterPro" id="IPR047196">
    <property type="entry name" value="YidC_ALB_C"/>
</dbReference>
<proteinExistence type="inferred from homology"/>
<dbReference type="PANTHER" id="PTHR12428:SF14">
    <property type="entry name" value="ALBINO3-LIKE PROTEIN 1, CHLOROPLASTIC"/>
    <property type="match status" value="1"/>
</dbReference>
<evidence type="ECO:0000256" key="1">
    <source>
        <dbReference type="ARBA" id="ARBA00004141"/>
    </source>
</evidence>
<evidence type="ECO:0000256" key="4">
    <source>
        <dbReference type="ARBA" id="ARBA00022989"/>
    </source>
</evidence>
<evidence type="ECO:0000256" key="3">
    <source>
        <dbReference type="ARBA" id="ARBA00022692"/>
    </source>
</evidence>
<keyword evidence="7" id="KW-0175">Coiled coil</keyword>
<evidence type="ECO:0000259" key="10">
    <source>
        <dbReference type="Pfam" id="PF02096"/>
    </source>
</evidence>
<dbReference type="GO" id="GO:0009535">
    <property type="term" value="C:chloroplast thylakoid membrane"/>
    <property type="evidence" value="ECO:0007669"/>
    <property type="project" value="TreeGrafter"/>
</dbReference>
<sequence length="541" mass="59793">MTTFQSFQPRKLVNFPINNKPTLYSNQQHRVNYYYLNPRLHHNTSLRFSLNNDVSATDGFIHEVFGRTESLVYTLADALASAPDGAKQSEDWLYGITNLMETVLKVLKDGLSALHVPYAYGFAIILLTVLVKAATFPLTKKQVESAMAMKSLQPQVNAIQKQFAGDQERIQLETARLYKIAGVNPLAGCLPTIATIPVWVGLYRALSNVANEGLLTEGFFWIPSLAGPTTIAAKQNGSGISWIFPFVDGHPPLGWLDTLTYLVLPLLLILSQYISVHIMQSSQNNDPNLKASQALSKFLPLMIGYFALSVPSGLSLYWFTNNILSTTQQIWLQKLGGAKSSIREFSDKSVKEVQKKLKGSVDNENSTNIMESRKEEKPSGGMRPGDRFKQIKEQEARKKEQMDEEKRKLAAITTESADKKLESVKTEDEVTEAESVDVRDEIVKSPTAASEPPNQVPLVNGEHSFLSSNEDQKEMSLPRAENGVVASTASEDGKEELLLHENLEKDEATGTYTTTTPTGGVDPSKTAGHGRIEQPTKGDEN</sequence>
<dbReference type="Pfam" id="PF02096">
    <property type="entry name" value="60KD_IMP"/>
    <property type="match status" value="1"/>
</dbReference>
<feature type="transmembrane region" description="Helical" evidence="9">
    <location>
        <begin position="259"/>
        <end position="278"/>
    </location>
</feature>
<dbReference type="InterPro" id="IPR001708">
    <property type="entry name" value="YidC/ALB3/OXA1/COX18"/>
</dbReference>
<dbReference type="PANTHER" id="PTHR12428">
    <property type="entry name" value="OXA1"/>
    <property type="match status" value="1"/>
</dbReference>
<feature type="region of interest" description="Disordered" evidence="8">
    <location>
        <begin position="419"/>
        <end position="541"/>
    </location>
</feature>
<accession>A0A835HT77</accession>
<evidence type="ECO:0000313" key="12">
    <source>
        <dbReference type="Proteomes" id="UP000631114"/>
    </source>
</evidence>
<feature type="region of interest" description="Disordered" evidence="8">
    <location>
        <begin position="356"/>
        <end position="388"/>
    </location>
</feature>
<dbReference type="InterPro" id="IPR028055">
    <property type="entry name" value="YidC/Oxa/ALB_C"/>
</dbReference>
<reference evidence="11 12" key="1">
    <citation type="submission" date="2020-10" db="EMBL/GenBank/DDBJ databases">
        <title>The Coptis chinensis genome and diversification of protoberbering-type alkaloids.</title>
        <authorList>
            <person name="Wang B."/>
            <person name="Shu S."/>
            <person name="Song C."/>
            <person name="Liu Y."/>
        </authorList>
    </citation>
    <scope>NUCLEOTIDE SEQUENCE [LARGE SCALE GENOMIC DNA]</scope>
    <source>
        <strain evidence="11">HL-2020</strain>
        <tissue evidence="11">Leaf</tissue>
    </source>
</reference>
<gene>
    <name evidence="11" type="ORF">IFM89_006378</name>
</gene>
<comment type="caution">
    <text evidence="11">The sequence shown here is derived from an EMBL/GenBank/DDBJ whole genome shotgun (WGS) entry which is preliminary data.</text>
</comment>
<name>A0A835HT77_9MAGN</name>
<evidence type="ECO:0000256" key="2">
    <source>
        <dbReference type="ARBA" id="ARBA00010583"/>
    </source>
</evidence>
<organism evidence="11 12">
    <name type="scientific">Coptis chinensis</name>
    <dbReference type="NCBI Taxonomy" id="261450"/>
    <lineage>
        <taxon>Eukaryota</taxon>
        <taxon>Viridiplantae</taxon>
        <taxon>Streptophyta</taxon>
        <taxon>Embryophyta</taxon>
        <taxon>Tracheophyta</taxon>
        <taxon>Spermatophyta</taxon>
        <taxon>Magnoliopsida</taxon>
        <taxon>Ranunculales</taxon>
        <taxon>Ranunculaceae</taxon>
        <taxon>Coptidoideae</taxon>
        <taxon>Coptis</taxon>
    </lineage>
</organism>